<protein>
    <submittedName>
        <fullName evidence="1">Ribbon-helix-helix protein, CopG family</fullName>
    </submittedName>
</protein>
<accession>C9KPL0</accession>
<dbReference type="InterPro" id="IPR046257">
    <property type="entry name" value="DUF6290"/>
</dbReference>
<gene>
    <name evidence="1" type="ORF">MITSMUL_05167</name>
</gene>
<dbReference type="STRING" id="500635.MITSMUL_05167"/>
<dbReference type="eggNOG" id="ENOG50330GC">
    <property type="taxonomic scope" value="Bacteria"/>
</dbReference>
<proteinExistence type="predicted"/>
<reference evidence="1" key="1">
    <citation type="submission" date="2009-09" db="EMBL/GenBank/DDBJ databases">
        <authorList>
            <person name="Weinstock G."/>
            <person name="Sodergren E."/>
            <person name="Clifton S."/>
            <person name="Fulton L."/>
            <person name="Fulton B."/>
            <person name="Courtney L."/>
            <person name="Fronick C."/>
            <person name="Harrison M."/>
            <person name="Strong C."/>
            <person name="Farmer C."/>
            <person name="Delahaunty K."/>
            <person name="Markovic C."/>
            <person name="Hall O."/>
            <person name="Minx P."/>
            <person name="Tomlinson C."/>
            <person name="Mitreva M."/>
            <person name="Nelson J."/>
            <person name="Hou S."/>
            <person name="Wollam A."/>
            <person name="Pepin K.H."/>
            <person name="Johnson M."/>
            <person name="Bhonagiri V."/>
            <person name="Nash W.E."/>
            <person name="Warren W."/>
            <person name="Chinwalla A."/>
            <person name="Mardis E.R."/>
            <person name="Wilson R.K."/>
        </authorList>
    </citation>
    <scope>NUCLEOTIDE SEQUENCE [LARGE SCALE GENOMIC DNA]</scope>
    <source>
        <strain evidence="1">DSM 20544</strain>
    </source>
</reference>
<keyword evidence="2" id="KW-1185">Reference proteome</keyword>
<name>C9KPL0_9FIRM</name>
<dbReference type="PATRIC" id="fig|500635.8.peg.1817"/>
<sequence>MNAIHGLDGRVWLGAAIDFSLLLYYNVLQKEGFFMTISVRLNDNDAMLFRKYAEMNGISMSELVRRAVLERIEDDFDMKCYEKAMKEYRENPETFTLDEVEKELGLA</sequence>
<evidence type="ECO:0000313" key="1">
    <source>
        <dbReference type="EMBL" id="EEX68165.1"/>
    </source>
</evidence>
<dbReference type="EMBL" id="ABWK02000020">
    <property type="protein sequence ID" value="EEX68165.1"/>
    <property type="molecule type" value="Genomic_DNA"/>
</dbReference>
<dbReference type="Proteomes" id="UP000003671">
    <property type="component" value="Unassembled WGS sequence"/>
</dbReference>
<evidence type="ECO:0000313" key="2">
    <source>
        <dbReference type="Proteomes" id="UP000003671"/>
    </source>
</evidence>
<dbReference type="HOGENOM" id="CLU_155311_8_3_9"/>
<dbReference type="AlphaFoldDB" id="C9KPL0"/>
<organism evidence="1 2">
    <name type="scientific">Mitsuokella multacida DSM 20544</name>
    <dbReference type="NCBI Taxonomy" id="500635"/>
    <lineage>
        <taxon>Bacteria</taxon>
        <taxon>Bacillati</taxon>
        <taxon>Bacillota</taxon>
        <taxon>Negativicutes</taxon>
        <taxon>Selenomonadales</taxon>
        <taxon>Selenomonadaceae</taxon>
        <taxon>Mitsuokella</taxon>
    </lineage>
</organism>
<dbReference type="NCBIfam" id="NF046040">
    <property type="entry name" value="RelB_antitoxin"/>
    <property type="match status" value="1"/>
</dbReference>
<comment type="caution">
    <text evidence="1">The sequence shown here is derived from an EMBL/GenBank/DDBJ whole genome shotgun (WGS) entry which is preliminary data.</text>
</comment>
<dbReference type="Pfam" id="PF19807">
    <property type="entry name" value="DUF6290"/>
    <property type="match status" value="1"/>
</dbReference>